<dbReference type="CDD" id="cd08071">
    <property type="entry name" value="MPN_DUF2466"/>
    <property type="match status" value="1"/>
</dbReference>
<keyword evidence="6" id="KW-0482">Metalloprotease</keyword>
<comment type="similarity">
    <text evidence="1">Belongs to the UPF0758 family.</text>
</comment>
<proteinExistence type="inferred from homology"/>
<dbReference type="STRING" id="553311.SAMN05216231_0220"/>
<dbReference type="InterPro" id="IPR020891">
    <property type="entry name" value="UPF0758_CS"/>
</dbReference>
<dbReference type="NCBIfam" id="TIGR00608">
    <property type="entry name" value="radc"/>
    <property type="match status" value="1"/>
</dbReference>
<keyword evidence="3" id="KW-0479">Metal-binding</keyword>
<dbReference type="InterPro" id="IPR037518">
    <property type="entry name" value="MPN"/>
</dbReference>
<dbReference type="Pfam" id="PF04002">
    <property type="entry name" value="RadC"/>
    <property type="match status" value="1"/>
</dbReference>
<name>A0A1H0XUK6_9BACI</name>
<dbReference type="InterPro" id="IPR001405">
    <property type="entry name" value="UPF0758"/>
</dbReference>
<dbReference type="EMBL" id="FNKD01000001">
    <property type="protein sequence ID" value="SDQ06607.1"/>
    <property type="molecule type" value="Genomic_DNA"/>
</dbReference>
<evidence type="ECO:0000256" key="4">
    <source>
        <dbReference type="ARBA" id="ARBA00022801"/>
    </source>
</evidence>
<reference evidence="8 9" key="1">
    <citation type="submission" date="2016-10" db="EMBL/GenBank/DDBJ databases">
        <authorList>
            <person name="de Groot N.N."/>
        </authorList>
    </citation>
    <scope>NUCLEOTIDE SEQUENCE [LARGE SCALE GENOMIC DNA]</scope>
    <source>
        <strain evidence="8 9">CGMCC 1.10449</strain>
    </source>
</reference>
<gene>
    <name evidence="8" type="ORF">SAMN05216231_0220</name>
</gene>
<dbReference type="GO" id="GO:0008237">
    <property type="term" value="F:metallopeptidase activity"/>
    <property type="evidence" value="ECO:0007669"/>
    <property type="project" value="UniProtKB-KW"/>
</dbReference>
<keyword evidence="4" id="KW-0378">Hydrolase</keyword>
<evidence type="ECO:0000256" key="1">
    <source>
        <dbReference type="ARBA" id="ARBA00010243"/>
    </source>
</evidence>
<organism evidence="8 9">
    <name type="scientific">Virgibacillus salinus</name>
    <dbReference type="NCBI Taxonomy" id="553311"/>
    <lineage>
        <taxon>Bacteria</taxon>
        <taxon>Bacillati</taxon>
        <taxon>Bacillota</taxon>
        <taxon>Bacilli</taxon>
        <taxon>Bacillales</taxon>
        <taxon>Bacillaceae</taxon>
        <taxon>Virgibacillus</taxon>
    </lineage>
</organism>
<dbReference type="PANTHER" id="PTHR30471">
    <property type="entry name" value="DNA REPAIR PROTEIN RADC"/>
    <property type="match status" value="1"/>
</dbReference>
<dbReference type="Proteomes" id="UP000199444">
    <property type="component" value="Unassembled WGS sequence"/>
</dbReference>
<feature type="domain" description="MPN" evidence="7">
    <location>
        <begin position="48"/>
        <end position="170"/>
    </location>
</feature>
<evidence type="ECO:0000256" key="3">
    <source>
        <dbReference type="ARBA" id="ARBA00022723"/>
    </source>
</evidence>
<dbReference type="InterPro" id="IPR025657">
    <property type="entry name" value="RadC_JAB"/>
</dbReference>
<dbReference type="GO" id="GO:0006508">
    <property type="term" value="P:proteolysis"/>
    <property type="evidence" value="ECO:0007669"/>
    <property type="project" value="UniProtKB-KW"/>
</dbReference>
<evidence type="ECO:0000259" key="7">
    <source>
        <dbReference type="PROSITE" id="PS50249"/>
    </source>
</evidence>
<evidence type="ECO:0000256" key="6">
    <source>
        <dbReference type="ARBA" id="ARBA00023049"/>
    </source>
</evidence>
<evidence type="ECO:0000256" key="5">
    <source>
        <dbReference type="ARBA" id="ARBA00022833"/>
    </source>
</evidence>
<evidence type="ECO:0000313" key="8">
    <source>
        <dbReference type="EMBL" id="SDQ06607.1"/>
    </source>
</evidence>
<sequence>MKHMYTNEKFKQLSLLQEGAGKNLPAKRVNIVSVKLLKETSIMYKNRAIQSPEDGYELMKEFLGEVDREHFLVVCLDTKNQPTSINVCHVGSLNASVVHPREVFKPAILSNAASLIVGHNHPSGQPEPSQEDINVTKRLSESGKIVGIELLDHIILGDDKFISLKEKGYL</sequence>
<evidence type="ECO:0000256" key="2">
    <source>
        <dbReference type="ARBA" id="ARBA00022670"/>
    </source>
</evidence>
<dbReference type="AlphaFoldDB" id="A0A1H0XUK6"/>
<accession>A0A1H0XUK6</accession>
<keyword evidence="2" id="KW-0645">Protease</keyword>
<keyword evidence="9" id="KW-1185">Reference proteome</keyword>
<keyword evidence="5" id="KW-0862">Zinc</keyword>
<dbReference type="Gene3D" id="3.40.140.10">
    <property type="entry name" value="Cytidine Deaminase, domain 2"/>
    <property type="match status" value="1"/>
</dbReference>
<dbReference type="PROSITE" id="PS01302">
    <property type="entry name" value="UPF0758"/>
    <property type="match status" value="1"/>
</dbReference>
<protein>
    <submittedName>
        <fullName evidence="8">DNA repair protein RadC</fullName>
    </submittedName>
</protein>
<evidence type="ECO:0000313" key="9">
    <source>
        <dbReference type="Proteomes" id="UP000199444"/>
    </source>
</evidence>
<dbReference type="GO" id="GO:0046872">
    <property type="term" value="F:metal ion binding"/>
    <property type="evidence" value="ECO:0007669"/>
    <property type="project" value="UniProtKB-KW"/>
</dbReference>
<dbReference type="PROSITE" id="PS50249">
    <property type="entry name" value="MPN"/>
    <property type="match status" value="1"/>
</dbReference>
<dbReference type="PANTHER" id="PTHR30471:SF3">
    <property type="entry name" value="UPF0758 PROTEIN YEES-RELATED"/>
    <property type="match status" value="1"/>
</dbReference>